<evidence type="ECO:0000313" key="2">
    <source>
        <dbReference type="Proteomes" id="UP001152607"/>
    </source>
</evidence>
<organism evidence="1 2">
    <name type="scientific">Periconia digitata</name>
    <dbReference type="NCBI Taxonomy" id="1303443"/>
    <lineage>
        <taxon>Eukaryota</taxon>
        <taxon>Fungi</taxon>
        <taxon>Dikarya</taxon>
        <taxon>Ascomycota</taxon>
        <taxon>Pezizomycotina</taxon>
        <taxon>Dothideomycetes</taxon>
        <taxon>Pleosporomycetidae</taxon>
        <taxon>Pleosporales</taxon>
        <taxon>Massarineae</taxon>
        <taxon>Periconiaceae</taxon>
        <taxon>Periconia</taxon>
    </lineage>
</organism>
<name>A0A9W4USY9_9PLEO</name>
<protein>
    <submittedName>
        <fullName evidence="1">Uncharacterized protein</fullName>
    </submittedName>
</protein>
<reference evidence="1" key="1">
    <citation type="submission" date="2023-01" db="EMBL/GenBank/DDBJ databases">
        <authorList>
            <person name="Van Ghelder C."/>
            <person name="Rancurel C."/>
        </authorList>
    </citation>
    <scope>NUCLEOTIDE SEQUENCE</scope>
    <source>
        <strain evidence="1">CNCM I-4278</strain>
    </source>
</reference>
<gene>
    <name evidence="1" type="ORF">PDIGIT_LOCUS13752</name>
</gene>
<dbReference type="Proteomes" id="UP001152607">
    <property type="component" value="Unassembled WGS sequence"/>
</dbReference>
<dbReference type="EMBL" id="CAOQHR010000010">
    <property type="protein sequence ID" value="CAI6340572.1"/>
    <property type="molecule type" value="Genomic_DNA"/>
</dbReference>
<accession>A0A9W4USY9</accession>
<keyword evidence="2" id="KW-1185">Reference proteome</keyword>
<dbReference type="AlphaFoldDB" id="A0A9W4USY9"/>
<comment type="caution">
    <text evidence="1">The sequence shown here is derived from an EMBL/GenBank/DDBJ whole genome shotgun (WGS) entry which is preliminary data.</text>
</comment>
<evidence type="ECO:0000313" key="1">
    <source>
        <dbReference type="EMBL" id="CAI6340572.1"/>
    </source>
</evidence>
<sequence>MSKEAVTLKSPRLLIVIIIVAPRDAMCIGPHHALLVAVISLHRFPCSSCRDVHHRLNKQAQPWPASCTPHSHLGIDLRCLTASDSGPLSQAATALTILEGLQTRPDS</sequence>
<proteinExistence type="predicted"/>